<evidence type="ECO:0000313" key="3">
    <source>
        <dbReference type="Proteomes" id="UP000325438"/>
    </source>
</evidence>
<evidence type="ECO:0000313" key="2">
    <source>
        <dbReference type="EMBL" id="MPQ85279.1"/>
    </source>
</evidence>
<reference evidence="2 3" key="1">
    <citation type="submission" date="2019-09" db="EMBL/GenBank/DDBJ databases">
        <title>The draft genomes of Allium pathogen Pseudomonas sp.</title>
        <authorList>
            <person name="Fujikawa T."/>
            <person name="Sawada H."/>
        </authorList>
    </citation>
    <scope>NUCLEOTIDE SEQUENCE [LARGE SCALE GENOMIC DNA]</scope>
    <source>
        <strain evidence="2 3">MAFF 730085</strain>
    </source>
</reference>
<accession>A0A5N7JV64</accession>
<proteinExistence type="predicted"/>
<organism evidence="2 3">
    <name type="scientific">Pseudomonas kitaguniensis</name>
    <dbReference type="NCBI Taxonomy" id="2607908"/>
    <lineage>
        <taxon>Bacteria</taxon>
        <taxon>Pseudomonadati</taxon>
        <taxon>Pseudomonadota</taxon>
        <taxon>Gammaproteobacteria</taxon>
        <taxon>Pseudomonadales</taxon>
        <taxon>Pseudomonadaceae</taxon>
        <taxon>Pseudomonas</taxon>
    </lineage>
</organism>
<gene>
    <name evidence="2" type="ORF">F0170_15550</name>
</gene>
<feature type="compositionally biased region" description="Basic and acidic residues" evidence="1">
    <location>
        <begin position="133"/>
        <end position="143"/>
    </location>
</feature>
<feature type="region of interest" description="Disordered" evidence="1">
    <location>
        <begin position="133"/>
        <end position="157"/>
    </location>
</feature>
<protein>
    <submittedName>
        <fullName evidence="2">DUF3987 domain-containing protein</fullName>
    </submittedName>
</protein>
<evidence type="ECO:0000256" key="1">
    <source>
        <dbReference type="SAM" id="MobiDB-lite"/>
    </source>
</evidence>
<dbReference type="RefSeq" id="WP_152749971.1">
    <property type="nucleotide sequence ID" value="NZ_VUBA01000089.1"/>
</dbReference>
<sequence>MNEERAHAAVPKLELPQPPRPLIESNPVAQPYPVQALGGILGPAVERMAEVIGVPQALAAQSVLAASALATQGHAGLQLDGRNYPLSLYLITVAASGDRKTAADRCALLPARQWEREQWQRYREQLARHRVAQREAQRIKPADSEPANGVPREAEPSAPRLITTDPTIEALIKGLCHDLPSMGLFCDEGGQFLGSSTMSRDNRLKAVTTLSSLWDGSPIDRARSMAGESLRAYDRRLSLHLMLQPYLAMQLLSDPLLQGQGILGRCLMTWPISLAGQRSYQSVDLSKDPALKRYHHRLSALFHQSWSLSADGALLLSTLSLSALARRRWIDLHDAIEAQLGEFGELANVRPSGSKAADNLLRIAGILAVVEESSVVEVDHIQRASTLMGYYLTEIQRLSEHEPVCQIKEEADRLLRWLQVKDWKRFSIRELNRNGPRFARKSSRHAAKLLVELIDHQWLITDGHTFEVRHV</sequence>
<dbReference type="Pfam" id="PF13148">
    <property type="entry name" value="DUF3987"/>
    <property type="match status" value="1"/>
</dbReference>
<comment type="caution">
    <text evidence="2">The sequence shown here is derived from an EMBL/GenBank/DDBJ whole genome shotgun (WGS) entry which is preliminary data.</text>
</comment>
<dbReference type="Proteomes" id="UP000325438">
    <property type="component" value="Unassembled WGS sequence"/>
</dbReference>
<dbReference type="EMBL" id="VUBA01000089">
    <property type="protein sequence ID" value="MPQ85279.1"/>
    <property type="molecule type" value="Genomic_DNA"/>
</dbReference>
<dbReference type="AlphaFoldDB" id="A0A5N7JV64"/>
<dbReference type="InterPro" id="IPR025048">
    <property type="entry name" value="DUF3987"/>
</dbReference>
<name>A0A5N7JV64_9PSED</name>